<reference evidence="2" key="1">
    <citation type="submission" date="2019-05" db="EMBL/GenBank/DDBJ databases">
        <authorList>
            <consortium name="Pathogen Informatics"/>
        </authorList>
    </citation>
    <scope>NUCLEOTIDE SEQUENCE [LARGE SCALE GENOMIC DNA]</scope>
    <source>
        <strain evidence="2">NCTC12965</strain>
    </source>
</reference>
<dbReference type="AlphaFoldDB" id="A0A4U9TXF0"/>
<evidence type="ECO:0000313" key="2">
    <source>
        <dbReference type="EMBL" id="VTR23869.1"/>
    </source>
</evidence>
<organism evidence="2">
    <name type="scientific">Serratia fonticola</name>
    <dbReference type="NCBI Taxonomy" id="47917"/>
    <lineage>
        <taxon>Bacteria</taxon>
        <taxon>Pseudomonadati</taxon>
        <taxon>Pseudomonadota</taxon>
        <taxon>Gammaproteobacteria</taxon>
        <taxon>Enterobacterales</taxon>
        <taxon>Yersiniaceae</taxon>
        <taxon>Serratia</taxon>
    </lineage>
</organism>
<dbReference type="Pfam" id="PF13510">
    <property type="entry name" value="Fer2_4"/>
    <property type="match status" value="1"/>
</dbReference>
<evidence type="ECO:0000256" key="1">
    <source>
        <dbReference type="ARBA" id="ARBA00023002"/>
    </source>
</evidence>
<dbReference type="EMBL" id="CABEEZ010000033">
    <property type="protein sequence ID" value="VTR23869.1"/>
    <property type="molecule type" value="Genomic_DNA"/>
</dbReference>
<proteinExistence type="predicted"/>
<name>A0A4U9TXF0_SERFO</name>
<gene>
    <name evidence="2" type="ORF">NCTC12965_01877</name>
</gene>
<sequence length="128" mass="13619">MKLIALTIAGQPYQVQEGITVAAALSLSGEDHCRISVSQQPRAPFCGMGVVPGMPSDHQWLTAAGLPNLVPTRDEYRKERAEMNNLQCEVLIIGLAPAGLAAALAAGESRQRIIMIDDNPRPGGQNMA</sequence>
<dbReference type="Gene3D" id="3.10.20.440">
    <property type="entry name" value="2Fe-2S iron-sulphur cluster binding domain, sarcosine oxidase, alpha subunit, N-terminal domain"/>
    <property type="match status" value="1"/>
</dbReference>
<dbReference type="GO" id="GO:0016491">
    <property type="term" value="F:oxidoreductase activity"/>
    <property type="evidence" value="ECO:0007669"/>
    <property type="project" value="UniProtKB-KW"/>
</dbReference>
<keyword evidence="1" id="KW-0560">Oxidoreductase</keyword>
<protein>
    <submittedName>
        <fullName evidence="2">Sarcosine oxidase, alpha subunit family</fullName>
    </submittedName>
</protein>
<dbReference type="Gene3D" id="3.50.50.60">
    <property type="entry name" value="FAD/NAD(P)-binding domain"/>
    <property type="match status" value="1"/>
</dbReference>
<accession>A0A4U9TXF0</accession>
<dbReference type="InterPro" id="IPR042204">
    <property type="entry name" value="2Fe-2S-bd_N"/>
</dbReference>
<dbReference type="InterPro" id="IPR036188">
    <property type="entry name" value="FAD/NAD-bd_sf"/>
</dbReference>
<dbReference type="SUPFAM" id="SSF51905">
    <property type="entry name" value="FAD/NAD(P)-binding domain"/>
    <property type="match status" value="1"/>
</dbReference>